<proteinExistence type="inferred from homology"/>
<accession>A0ABM0J235</accession>
<dbReference type="SMART" id="SM00268">
    <property type="entry name" value="ACTIN"/>
    <property type="match status" value="1"/>
</dbReference>
<keyword evidence="2" id="KW-1185">Reference proteome</keyword>
<dbReference type="Pfam" id="PF00022">
    <property type="entry name" value="Actin"/>
    <property type="match status" value="1"/>
</dbReference>
<dbReference type="InterPro" id="IPR043129">
    <property type="entry name" value="ATPase_NBD"/>
</dbReference>
<evidence type="ECO:0000256" key="1">
    <source>
        <dbReference type="RuleBase" id="RU000487"/>
    </source>
</evidence>
<evidence type="ECO:0000313" key="2">
    <source>
        <dbReference type="Proteomes" id="UP000694863"/>
    </source>
</evidence>
<comment type="similarity">
    <text evidence="1">Belongs to the actin family.</text>
</comment>
<dbReference type="GeneID" id="101640410"/>
<organism evidence="2 3">
    <name type="scientific">Echinops telfairi</name>
    <name type="common">Lesser hedgehog tenrec</name>
    <dbReference type="NCBI Taxonomy" id="9371"/>
    <lineage>
        <taxon>Eukaryota</taxon>
        <taxon>Metazoa</taxon>
        <taxon>Chordata</taxon>
        <taxon>Craniata</taxon>
        <taxon>Vertebrata</taxon>
        <taxon>Euteleostomi</taxon>
        <taxon>Mammalia</taxon>
        <taxon>Eutheria</taxon>
        <taxon>Afrotheria</taxon>
        <taxon>Tenrecidae</taxon>
        <taxon>Tenrecinae</taxon>
        <taxon>Echinops</taxon>
    </lineage>
</organism>
<protein>
    <submittedName>
        <fullName evidence="3">Actin-related protein T1-like</fullName>
    </submittedName>
</protein>
<evidence type="ECO:0000313" key="3">
    <source>
        <dbReference type="RefSeq" id="XP_004713123.1"/>
    </source>
</evidence>
<sequence>MSNRHTLDAPAVVFDNGSGFCKVGFSKEIVPRQIINSVVGHKRFNISLAKTKNKNYLIGNEALYNDEPLILQHPIERGQITDWDDMGKLWQHLFECELGVIPSEQPVLMTEPSLTPSQSREKMAEVMFENFKVPAFYLSNQAVVVLYASASVTGLVVDSGHGVTCTVPVFEGHALPHAVSTLNVSGNDLTEYLTWILLTRGYNHYSSINKAVVEDIKEKLCYVALDPGKEPKQSRGKPQKEYRLPDGNVICLGDQLYQVPEALFTPSQMDFRSPGIPEMIVNSIMKCDTDIQSALFKDIVLSGGTTLLSGFKERLFKELKPTAEQGTAIKITAYLDRYICGWVGASIMSSTSTFKDMWITSADFKEYGPSVIQRKCF</sequence>
<dbReference type="Gene3D" id="3.30.420.40">
    <property type="match status" value="2"/>
</dbReference>
<dbReference type="PANTHER" id="PTHR11937">
    <property type="entry name" value="ACTIN"/>
    <property type="match status" value="1"/>
</dbReference>
<dbReference type="SUPFAM" id="SSF53067">
    <property type="entry name" value="Actin-like ATPase domain"/>
    <property type="match status" value="2"/>
</dbReference>
<dbReference type="PRINTS" id="PR00190">
    <property type="entry name" value="ACTIN"/>
</dbReference>
<dbReference type="Gene3D" id="3.90.640.10">
    <property type="entry name" value="Actin, Chain A, domain 4"/>
    <property type="match status" value="1"/>
</dbReference>
<dbReference type="CDD" id="cd13397">
    <property type="entry name" value="ASKHA_NBD_actin_Arp-T1-3"/>
    <property type="match status" value="1"/>
</dbReference>
<name>A0ABM0J235_ECHTE</name>
<dbReference type="RefSeq" id="XP_004713123.1">
    <property type="nucleotide sequence ID" value="XM_004713066.1"/>
</dbReference>
<gene>
    <name evidence="3" type="primary">LOC101640410</name>
</gene>
<dbReference type="Proteomes" id="UP000694863">
    <property type="component" value="Unplaced"/>
</dbReference>
<reference evidence="3" key="1">
    <citation type="submission" date="2025-08" db="UniProtKB">
        <authorList>
            <consortium name="RefSeq"/>
        </authorList>
    </citation>
    <scope>IDENTIFICATION</scope>
</reference>
<dbReference type="InterPro" id="IPR004000">
    <property type="entry name" value="Actin"/>
</dbReference>